<proteinExistence type="predicted"/>
<name>A0ABS1LKU2_9MICO</name>
<dbReference type="InterPro" id="IPR008920">
    <property type="entry name" value="TF_FadR/GntR_C"/>
</dbReference>
<dbReference type="RefSeq" id="WP_201847288.1">
    <property type="nucleotide sequence ID" value="NZ_JABBYC010000017.1"/>
</dbReference>
<dbReference type="PRINTS" id="PR00035">
    <property type="entry name" value="HTHGNTR"/>
</dbReference>
<reference evidence="5 6" key="1">
    <citation type="journal article" date="2021" name="Arch. Microbiol.">
        <title>Myceligenerans indicum sp. nov., an actinobacterium isolated from mangrove sediment of Sundarbans, India.</title>
        <authorList>
            <person name="Asha K."/>
            <person name="Bhadury P."/>
        </authorList>
    </citation>
    <scope>NUCLEOTIDE SEQUENCE [LARGE SCALE GENOMIC DNA]</scope>
    <source>
        <strain evidence="5 6">I2</strain>
    </source>
</reference>
<evidence type="ECO:0000313" key="6">
    <source>
        <dbReference type="Proteomes" id="UP000675409"/>
    </source>
</evidence>
<dbReference type="InterPro" id="IPR000524">
    <property type="entry name" value="Tscrpt_reg_HTH_GntR"/>
</dbReference>
<sequence>MRTHERVLAQIETDLAAGRWALGEALPGERVLAEELGVSRPSVREAIRILEAAGVVRTAAGSGPTAGAVVIDRPAAGLRMAMGLHVSSGALRVPDVVETRVLLETWAIRAAADRHRSGEIDGESLAGAQRLVDAMEEPGMSPADFIASDQAFHLEFARIAGNHVVEAFMLGLRGAIGDYVTDGVDRLPDWPTTSARLAAEHAGILDAVAVGDGATAARLAREHIEEFYIETGLAGGTSPMAPAGAPSRG</sequence>
<dbReference type="Gene3D" id="1.10.10.10">
    <property type="entry name" value="Winged helix-like DNA-binding domain superfamily/Winged helix DNA-binding domain"/>
    <property type="match status" value="1"/>
</dbReference>
<dbReference type="SMART" id="SM00345">
    <property type="entry name" value="HTH_GNTR"/>
    <property type="match status" value="1"/>
</dbReference>
<dbReference type="SUPFAM" id="SSF46785">
    <property type="entry name" value="Winged helix' DNA-binding domain"/>
    <property type="match status" value="1"/>
</dbReference>
<dbReference type="Gene3D" id="1.20.120.530">
    <property type="entry name" value="GntR ligand-binding domain-like"/>
    <property type="match status" value="1"/>
</dbReference>
<comment type="caution">
    <text evidence="5">The sequence shown here is derived from an EMBL/GenBank/DDBJ whole genome shotgun (WGS) entry which is preliminary data.</text>
</comment>
<evidence type="ECO:0000256" key="2">
    <source>
        <dbReference type="ARBA" id="ARBA00023125"/>
    </source>
</evidence>
<dbReference type="InterPro" id="IPR011711">
    <property type="entry name" value="GntR_C"/>
</dbReference>
<dbReference type="PROSITE" id="PS50949">
    <property type="entry name" value="HTH_GNTR"/>
    <property type="match status" value="1"/>
</dbReference>
<evidence type="ECO:0000256" key="1">
    <source>
        <dbReference type="ARBA" id="ARBA00023015"/>
    </source>
</evidence>
<dbReference type="Proteomes" id="UP000675409">
    <property type="component" value="Unassembled WGS sequence"/>
</dbReference>
<dbReference type="InterPro" id="IPR036388">
    <property type="entry name" value="WH-like_DNA-bd_sf"/>
</dbReference>
<dbReference type="Pfam" id="PF07729">
    <property type="entry name" value="FCD"/>
    <property type="match status" value="1"/>
</dbReference>
<evidence type="ECO:0000259" key="4">
    <source>
        <dbReference type="PROSITE" id="PS50949"/>
    </source>
</evidence>
<dbReference type="SMART" id="SM00895">
    <property type="entry name" value="FCD"/>
    <property type="match status" value="1"/>
</dbReference>
<feature type="domain" description="HTH gntR-type" evidence="4">
    <location>
        <begin position="1"/>
        <end position="73"/>
    </location>
</feature>
<keyword evidence="3" id="KW-0804">Transcription</keyword>
<protein>
    <submittedName>
        <fullName evidence="5">FadR family transcriptional regulator</fullName>
    </submittedName>
</protein>
<dbReference type="PANTHER" id="PTHR43537:SF24">
    <property type="entry name" value="GLUCONATE OPERON TRANSCRIPTIONAL REPRESSOR"/>
    <property type="match status" value="1"/>
</dbReference>
<keyword evidence="2" id="KW-0238">DNA-binding</keyword>
<dbReference type="Pfam" id="PF00392">
    <property type="entry name" value="GntR"/>
    <property type="match status" value="1"/>
</dbReference>
<keyword evidence="6" id="KW-1185">Reference proteome</keyword>
<dbReference type="EMBL" id="JABBYC010000017">
    <property type="protein sequence ID" value="MBL0886880.1"/>
    <property type="molecule type" value="Genomic_DNA"/>
</dbReference>
<keyword evidence="1" id="KW-0805">Transcription regulation</keyword>
<accession>A0ABS1LKU2</accession>
<dbReference type="SUPFAM" id="SSF48008">
    <property type="entry name" value="GntR ligand-binding domain-like"/>
    <property type="match status" value="1"/>
</dbReference>
<organism evidence="5 6">
    <name type="scientific">Myceligenerans indicum</name>
    <dbReference type="NCBI Taxonomy" id="2593663"/>
    <lineage>
        <taxon>Bacteria</taxon>
        <taxon>Bacillati</taxon>
        <taxon>Actinomycetota</taxon>
        <taxon>Actinomycetes</taxon>
        <taxon>Micrococcales</taxon>
        <taxon>Promicromonosporaceae</taxon>
        <taxon>Myceligenerans</taxon>
    </lineage>
</organism>
<evidence type="ECO:0000256" key="3">
    <source>
        <dbReference type="ARBA" id="ARBA00023163"/>
    </source>
</evidence>
<gene>
    <name evidence="5" type="ORF">HGK34_11425</name>
</gene>
<evidence type="ECO:0000313" key="5">
    <source>
        <dbReference type="EMBL" id="MBL0886880.1"/>
    </source>
</evidence>
<dbReference type="PANTHER" id="PTHR43537">
    <property type="entry name" value="TRANSCRIPTIONAL REGULATOR, GNTR FAMILY"/>
    <property type="match status" value="1"/>
</dbReference>
<dbReference type="InterPro" id="IPR036390">
    <property type="entry name" value="WH_DNA-bd_sf"/>
</dbReference>
<dbReference type="CDD" id="cd07377">
    <property type="entry name" value="WHTH_GntR"/>
    <property type="match status" value="1"/>
</dbReference>